<comment type="catalytic activity">
    <reaction evidence="10">
        <text>(6S)-5,6,7,8-tetrahydrofolyl-(gamma-L-Glu)(n) + L-glutamate + ATP = (6S)-5,6,7,8-tetrahydrofolyl-(gamma-L-Glu)(n+1) + ADP + phosphate + H(+)</text>
        <dbReference type="Rhea" id="RHEA:10580"/>
        <dbReference type="Rhea" id="RHEA-COMP:14738"/>
        <dbReference type="Rhea" id="RHEA-COMP:14740"/>
        <dbReference type="ChEBI" id="CHEBI:15378"/>
        <dbReference type="ChEBI" id="CHEBI:29985"/>
        <dbReference type="ChEBI" id="CHEBI:30616"/>
        <dbReference type="ChEBI" id="CHEBI:43474"/>
        <dbReference type="ChEBI" id="CHEBI:141005"/>
        <dbReference type="ChEBI" id="CHEBI:456216"/>
        <dbReference type="EC" id="6.3.2.17"/>
    </reaction>
</comment>
<dbReference type="SUPFAM" id="SSF53623">
    <property type="entry name" value="MurD-like peptide ligases, catalytic domain"/>
    <property type="match status" value="1"/>
</dbReference>
<dbReference type="InterPro" id="IPR001645">
    <property type="entry name" value="Folylpolyglutamate_synth"/>
</dbReference>
<dbReference type="GO" id="GO:0004326">
    <property type="term" value="F:tetrahydrofolylpolyglutamate synthase activity"/>
    <property type="evidence" value="ECO:0007669"/>
    <property type="project" value="UniProtKB-EC"/>
</dbReference>
<dbReference type="EMBL" id="MEUF01000059">
    <property type="protein sequence ID" value="OGC33540.1"/>
    <property type="molecule type" value="Genomic_DNA"/>
</dbReference>
<comment type="cofactor">
    <cofactor evidence="1">
        <name>Mg(2+)</name>
        <dbReference type="ChEBI" id="CHEBI:18420"/>
    </cofactor>
</comment>
<dbReference type="STRING" id="1802583.A2311_02305"/>
<name>A0A1F4TM08_UNCSA</name>
<protein>
    <recommendedName>
        <fullName evidence="3">tetrahydrofolate synthase</fullName>
        <ecNumber evidence="3">6.3.2.17</ecNumber>
    </recommendedName>
    <alternativeName>
        <fullName evidence="9">Tetrahydrofolylpolyglutamate synthase</fullName>
    </alternativeName>
</protein>
<proteinExistence type="inferred from homology"/>
<dbReference type="GO" id="GO:0005524">
    <property type="term" value="F:ATP binding"/>
    <property type="evidence" value="ECO:0007669"/>
    <property type="project" value="UniProtKB-KW"/>
</dbReference>
<evidence type="ECO:0000256" key="9">
    <source>
        <dbReference type="ARBA" id="ARBA00030592"/>
    </source>
</evidence>
<dbReference type="AlphaFoldDB" id="A0A1F4TM08"/>
<dbReference type="InterPro" id="IPR004101">
    <property type="entry name" value="Mur_ligase_C"/>
</dbReference>
<dbReference type="NCBIfam" id="TIGR01499">
    <property type="entry name" value="folC"/>
    <property type="match status" value="1"/>
</dbReference>
<evidence type="ECO:0000259" key="11">
    <source>
        <dbReference type="Pfam" id="PF02875"/>
    </source>
</evidence>
<evidence type="ECO:0000256" key="1">
    <source>
        <dbReference type="ARBA" id="ARBA00001946"/>
    </source>
</evidence>
<keyword evidence="5" id="KW-0479">Metal-binding</keyword>
<dbReference type="InterPro" id="IPR036615">
    <property type="entry name" value="Mur_ligase_C_dom_sf"/>
</dbReference>
<dbReference type="SUPFAM" id="SSF53244">
    <property type="entry name" value="MurD-like peptide ligases, peptide-binding domain"/>
    <property type="match status" value="1"/>
</dbReference>
<feature type="domain" description="Mur ligase central" evidence="12">
    <location>
        <begin position="38"/>
        <end position="182"/>
    </location>
</feature>
<evidence type="ECO:0000256" key="10">
    <source>
        <dbReference type="ARBA" id="ARBA00047493"/>
    </source>
</evidence>
<evidence type="ECO:0000256" key="8">
    <source>
        <dbReference type="ARBA" id="ARBA00022842"/>
    </source>
</evidence>
<comment type="caution">
    <text evidence="13">The sequence shown here is derived from an EMBL/GenBank/DDBJ whole genome shotgun (WGS) entry which is preliminary data.</text>
</comment>
<evidence type="ECO:0000259" key="12">
    <source>
        <dbReference type="Pfam" id="PF08245"/>
    </source>
</evidence>
<evidence type="ECO:0000256" key="3">
    <source>
        <dbReference type="ARBA" id="ARBA00013025"/>
    </source>
</evidence>
<evidence type="ECO:0000256" key="6">
    <source>
        <dbReference type="ARBA" id="ARBA00022741"/>
    </source>
</evidence>
<dbReference type="EC" id="6.3.2.17" evidence="3"/>
<dbReference type="PROSITE" id="PS01011">
    <property type="entry name" value="FOLYLPOLYGLU_SYNT_1"/>
    <property type="match status" value="1"/>
</dbReference>
<evidence type="ECO:0000313" key="14">
    <source>
        <dbReference type="Proteomes" id="UP000178951"/>
    </source>
</evidence>
<keyword evidence="7" id="KW-0067">ATP-binding</keyword>
<dbReference type="FunFam" id="3.40.1190.10:FF:000011">
    <property type="entry name" value="Folylpolyglutamate synthase/dihydrofolate synthase"/>
    <property type="match status" value="1"/>
</dbReference>
<evidence type="ECO:0000256" key="2">
    <source>
        <dbReference type="ARBA" id="ARBA00008276"/>
    </source>
</evidence>
<sequence>MKYLNSLEKFGMRLGLARITKILEDLGNPQNQLKCFHVAGTNGKGSTCATIASILQAGGYRVGLFTSPHLLDYRERFQINGRQISRTDWQKGLRLVRRAAEKTEPQAGRATVFEVLTALAFWYFAQNKVDYAVIEVGLGGRLDATNVLTPLVTVITNVELEHTSVLGDSLAKIAREKGGIIKAGVPVVTAEKKASPLKVIKTLCRRNGSRLIIAHTKQPLVDSRLKLFGPHQKLNALCAIQAVASSGVRVTNGQLLRGLSSVSWPGRMQVLSHHPLTIVDGAHNPAGASALVAALKQLYAGRRFIFILGMQKDKDTRAFVRHIKPLAKMIIPVRSTNQQARVMIAGKKAQSLKGALAQTVGTDRIITGSLYLVGDALRLLDVKI</sequence>
<organism evidence="13 14">
    <name type="scientific">candidate division WOR-1 bacterium RIFOXYB2_FULL_48_7</name>
    <dbReference type="NCBI Taxonomy" id="1802583"/>
    <lineage>
        <taxon>Bacteria</taxon>
        <taxon>Bacillati</taxon>
        <taxon>Saganbacteria</taxon>
    </lineage>
</organism>
<dbReference type="PANTHER" id="PTHR11136:SF0">
    <property type="entry name" value="DIHYDROFOLATE SYNTHETASE-RELATED"/>
    <property type="match status" value="1"/>
</dbReference>
<dbReference type="Proteomes" id="UP000178951">
    <property type="component" value="Unassembled WGS sequence"/>
</dbReference>
<comment type="similarity">
    <text evidence="2">Belongs to the folylpolyglutamate synthase family.</text>
</comment>
<evidence type="ECO:0000256" key="7">
    <source>
        <dbReference type="ARBA" id="ARBA00022840"/>
    </source>
</evidence>
<accession>A0A1F4TM08</accession>
<dbReference type="InterPro" id="IPR013221">
    <property type="entry name" value="Mur_ligase_cen"/>
</dbReference>
<feature type="domain" description="Mur ligase C-terminal" evidence="11">
    <location>
        <begin position="266"/>
        <end position="341"/>
    </location>
</feature>
<dbReference type="GO" id="GO:0046872">
    <property type="term" value="F:metal ion binding"/>
    <property type="evidence" value="ECO:0007669"/>
    <property type="project" value="UniProtKB-KW"/>
</dbReference>
<evidence type="ECO:0000313" key="13">
    <source>
        <dbReference type="EMBL" id="OGC33540.1"/>
    </source>
</evidence>
<dbReference type="PROSITE" id="PS01012">
    <property type="entry name" value="FOLYLPOLYGLU_SYNT_2"/>
    <property type="match status" value="1"/>
</dbReference>
<keyword evidence="8" id="KW-0460">Magnesium</keyword>
<dbReference type="Gene3D" id="3.40.1190.10">
    <property type="entry name" value="Mur-like, catalytic domain"/>
    <property type="match status" value="1"/>
</dbReference>
<dbReference type="Gene3D" id="3.90.190.20">
    <property type="entry name" value="Mur ligase, C-terminal domain"/>
    <property type="match status" value="1"/>
</dbReference>
<reference evidence="13 14" key="1">
    <citation type="journal article" date="2016" name="Nat. Commun.">
        <title>Thousands of microbial genomes shed light on interconnected biogeochemical processes in an aquifer system.</title>
        <authorList>
            <person name="Anantharaman K."/>
            <person name="Brown C.T."/>
            <person name="Hug L.A."/>
            <person name="Sharon I."/>
            <person name="Castelle C.J."/>
            <person name="Probst A.J."/>
            <person name="Thomas B.C."/>
            <person name="Singh A."/>
            <person name="Wilkins M.J."/>
            <person name="Karaoz U."/>
            <person name="Brodie E.L."/>
            <person name="Williams K.H."/>
            <person name="Hubbard S.S."/>
            <person name="Banfield J.F."/>
        </authorList>
    </citation>
    <scope>NUCLEOTIDE SEQUENCE [LARGE SCALE GENOMIC DNA]</scope>
</reference>
<evidence type="ECO:0000256" key="5">
    <source>
        <dbReference type="ARBA" id="ARBA00022723"/>
    </source>
</evidence>
<dbReference type="PANTHER" id="PTHR11136">
    <property type="entry name" value="FOLYLPOLYGLUTAMATE SYNTHASE-RELATED"/>
    <property type="match status" value="1"/>
</dbReference>
<dbReference type="InterPro" id="IPR036565">
    <property type="entry name" value="Mur-like_cat_sf"/>
</dbReference>
<evidence type="ECO:0000256" key="4">
    <source>
        <dbReference type="ARBA" id="ARBA00022598"/>
    </source>
</evidence>
<dbReference type="GO" id="GO:0005737">
    <property type="term" value="C:cytoplasm"/>
    <property type="evidence" value="ECO:0007669"/>
    <property type="project" value="TreeGrafter"/>
</dbReference>
<keyword evidence="4" id="KW-0436">Ligase</keyword>
<dbReference type="InterPro" id="IPR018109">
    <property type="entry name" value="Folylpolyglutamate_synth_CS"/>
</dbReference>
<gene>
    <name evidence="13" type="ORF">A2311_02305</name>
</gene>
<keyword evidence="6" id="KW-0547">Nucleotide-binding</keyword>
<dbReference type="PIRSF" id="PIRSF001563">
    <property type="entry name" value="Folylpolyglu_synth"/>
    <property type="match status" value="1"/>
</dbReference>
<dbReference type="GO" id="GO:0008841">
    <property type="term" value="F:dihydrofolate synthase activity"/>
    <property type="evidence" value="ECO:0007669"/>
    <property type="project" value="TreeGrafter"/>
</dbReference>
<dbReference type="Pfam" id="PF08245">
    <property type="entry name" value="Mur_ligase_M"/>
    <property type="match status" value="1"/>
</dbReference>
<dbReference type="Pfam" id="PF02875">
    <property type="entry name" value="Mur_ligase_C"/>
    <property type="match status" value="1"/>
</dbReference>